<proteinExistence type="predicted"/>
<keyword evidence="4" id="KW-1185">Reference proteome</keyword>
<feature type="domain" description="DJ-1/PfpI" evidence="2">
    <location>
        <begin position="26"/>
        <end position="197"/>
    </location>
</feature>
<feature type="region of interest" description="Disordered" evidence="1">
    <location>
        <begin position="1"/>
        <end position="21"/>
    </location>
</feature>
<dbReference type="PANTHER" id="PTHR43130:SF2">
    <property type="entry name" value="DJ-1_PFPI DOMAIN-CONTAINING PROTEIN"/>
    <property type="match status" value="1"/>
</dbReference>
<dbReference type="RefSeq" id="WP_344274684.1">
    <property type="nucleotide sequence ID" value="NZ_BAAAKV010000019.1"/>
</dbReference>
<dbReference type="SUPFAM" id="SSF52317">
    <property type="entry name" value="Class I glutamine amidotransferase-like"/>
    <property type="match status" value="1"/>
</dbReference>
<dbReference type="Proteomes" id="UP001501371">
    <property type="component" value="Unassembled WGS sequence"/>
</dbReference>
<name>A0ABN1UWF9_9ACTN</name>
<evidence type="ECO:0000313" key="4">
    <source>
        <dbReference type="Proteomes" id="UP001501371"/>
    </source>
</evidence>
<accession>A0ABN1UWF9</accession>
<protein>
    <submittedName>
        <fullName evidence="3">DJ-1/PfpI family protein</fullName>
    </submittedName>
</protein>
<evidence type="ECO:0000259" key="2">
    <source>
        <dbReference type="Pfam" id="PF01965"/>
    </source>
</evidence>
<dbReference type="InterPro" id="IPR052158">
    <property type="entry name" value="INH-QAR"/>
</dbReference>
<evidence type="ECO:0000313" key="3">
    <source>
        <dbReference type="EMBL" id="GAA1167378.1"/>
    </source>
</evidence>
<comment type="caution">
    <text evidence="3">The sequence shown here is derived from an EMBL/GenBank/DDBJ whole genome shotgun (WGS) entry which is preliminary data.</text>
</comment>
<sequence length="224" mass="23279">MAATAVGASASPAAARGVSPRHQPTRVHILVYDGAEEQDFIGPRDEFGHAVHAGGAVETSLVRPGGPGEVTCAFGTKILVDKGWKPTEADVLVIPGGGWGKPDGPGIHNLRKNPSVLRDLRRAHQSGVVLAGLCTGVLALSAAGLVKGRPCTTHHLTRDVLKQEGGELVSARVVDDKGLVTAGGVTSGLDLALWIVTREFGSSVAAKIETVMEYEQRGVVWCGD</sequence>
<dbReference type="Pfam" id="PF01965">
    <property type="entry name" value="DJ-1_PfpI"/>
    <property type="match status" value="1"/>
</dbReference>
<dbReference type="Gene3D" id="3.40.50.880">
    <property type="match status" value="1"/>
</dbReference>
<evidence type="ECO:0000256" key="1">
    <source>
        <dbReference type="SAM" id="MobiDB-lite"/>
    </source>
</evidence>
<reference evidence="3 4" key="1">
    <citation type="journal article" date="2019" name="Int. J. Syst. Evol. Microbiol.">
        <title>The Global Catalogue of Microorganisms (GCM) 10K type strain sequencing project: providing services to taxonomists for standard genome sequencing and annotation.</title>
        <authorList>
            <consortium name="The Broad Institute Genomics Platform"/>
            <consortium name="The Broad Institute Genome Sequencing Center for Infectious Disease"/>
            <person name="Wu L."/>
            <person name="Ma J."/>
        </authorList>
    </citation>
    <scope>NUCLEOTIDE SEQUENCE [LARGE SCALE GENOMIC DNA]</scope>
    <source>
        <strain evidence="3 4">JCM 12696</strain>
    </source>
</reference>
<organism evidence="3 4">
    <name type="scientific">Streptomyces hebeiensis</name>
    <dbReference type="NCBI Taxonomy" id="229486"/>
    <lineage>
        <taxon>Bacteria</taxon>
        <taxon>Bacillati</taxon>
        <taxon>Actinomycetota</taxon>
        <taxon>Actinomycetes</taxon>
        <taxon>Kitasatosporales</taxon>
        <taxon>Streptomycetaceae</taxon>
        <taxon>Streptomyces</taxon>
    </lineage>
</organism>
<dbReference type="InterPro" id="IPR029062">
    <property type="entry name" value="Class_I_gatase-like"/>
</dbReference>
<dbReference type="PANTHER" id="PTHR43130">
    <property type="entry name" value="ARAC-FAMILY TRANSCRIPTIONAL REGULATOR"/>
    <property type="match status" value="1"/>
</dbReference>
<dbReference type="EMBL" id="BAAAKV010000019">
    <property type="protein sequence ID" value="GAA1167378.1"/>
    <property type="molecule type" value="Genomic_DNA"/>
</dbReference>
<dbReference type="InterPro" id="IPR002818">
    <property type="entry name" value="DJ-1/PfpI"/>
</dbReference>
<gene>
    <name evidence="3" type="ORF">GCM10009654_25570</name>
</gene>
<dbReference type="CDD" id="cd03139">
    <property type="entry name" value="GATase1_PfpI_2"/>
    <property type="match status" value="1"/>
</dbReference>